<dbReference type="RefSeq" id="WP_110841454.1">
    <property type="nucleotide sequence ID" value="NZ_QJVJ01000008.1"/>
</dbReference>
<dbReference type="PANTHER" id="PTHR32089">
    <property type="entry name" value="METHYL-ACCEPTING CHEMOTAXIS PROTEIN MCPB"/>
    <property type="match status" value="1"/>
</dbReference>
<gene>
    <name evidence="4" type="ORF">DLM86_18015</name>
</gene>
<accession>A0A2V5K4S7</accession>
<dbReference type="Pfam" id="PF00015">
    <property type="entry name" value="MCPsignal"/>
    <property type="match status" value="1"/>
</dbReference>
<dbReference type="PROSITE" id="PS50111">
    <property type="entry name" value="CHEMOTAXIS_TRANSDUC_2"/>
    <property type="match status" value="1"/>
</dbReference>
<dbReference type="InterPro" id="IPR044398">
    <property type="entry name" value="Globin-sensor_dom"/>
</dbReference>
<evidence type="ECO:0000313" key="4">
    <source>
        <dbReference type="EMBL" id="PYI52904.1"/>
    </source>
</evidence>
<comment type="caution">
    <text evidence="4">The sequence shown here is derived from an EMBL/GenBank/DDBJ whole genome shotgun (WGS) entry which is preliminary data.</text>
</comment>
<dbReference type="GO" id="GO:0020037">
    <property type="term" value="F:heme binding"/>
    <property type="evidence" value="ECO:0007669"/>
    <property type="project" value="InterPro"/>
</dbReference>
<organism evidence="4 5">
    <name type="scientific">Paenibacillus flagellatus</name>
    <dbReference type="NCBI Taxonomy" id="2211139"/>
    <lineage>
        <taxon>Bacteria</taxon>
        <taxon>Bacillati</taxon>
        <taxon>Bacillota</taxon>
        <taxon>Bacilli</taxon>
        <taxon>Bacillales</taxon>
        <taxon>Paenibacillaceae</taxon>
        <taxon>Paenibacillus</taxon>
    </lineage>
</organism>
<dbReference type="SUPFAM" id="SSF46458">
    <property type="entry name" value="Globin-like"/>
    <property type="match status" value="1"/>
</dbReference>
<feature type="domain" description="Methyl-accepting transducer" evidence="3">
    <location>
        <begin position="164"/>
        <end position="336"/>
    </location>
</feature>
<dbReference type="Gene3D" id="1.10.490.10">
    <property type="entry name" value="Globins"/>
    <property type="match status" value="1"/>
</dbReference>
<dbReference type="Gene3D" id="1.10.287.950">
    <property type="entry name" value="Methyl-accepting chemotaxis protein"/>
    <property type="match status" value="1"/>
</dbReference>
<dbReference type="Pfam" id="PF11563">
    <property type="entry name" value="Protoglobin"/>
    <property type="match status" value="1"/>
</dbReference>
<dbReference type="SUPFAM" id="SSF58104">
    <property type="entry name" value="Methyl-accepting chemotaxis protein (MCP) signaling domain"/>
    <property type="match status" value="1"/>
</dbReference>
<keyword evidence="5" id="KW-1185">Reference proteome</keyword>
<evidence type="ECO:0000313" key="5">
    <source>
        <dbReference type="Proteomes" id="UP000247476"/>
    </source>
</evidence>
<dbReference type="OrthoDB" id="266313at2"/>
<dbReference type="Proteomes" id="UP000247476">
    <property type="component" value="Unassembled WGS sequence"/>
</dbReference>
<dbReference type="GO" id="GO:0019825">
    <property type="term" value="F:oxygen binding"/>
    <property type="evidence" value="ECO:0007669"/>
    <property type="project" value="InterPro"/>
</dbReference>
<dbReference type="CDD" id="cd01068">
    <property type="entry name" value="globin_sensor"/>
    <property type="match status" value="1"/>
</dbReference>
<sequence>MIRLDGERRKQVDYIGLTDKDVELLHAYKPQFEQIVDVLVDELYERITEQPELLAIIRKYSTLERLKETQRWYFVSLASGTLDEEYIRRRIVVGEVHSRIGLTTDWYLGTYMHYLDLASAHFERVVPDRWPNIVSAVSKMFNLDSQLVLEAYERDEKAKVERLVDEQNRLLASVATAVQELASMMVELGESSQAVAETADRTAKSQEHANELVQQLTGEIAHIHDMGELMEELSDQTHLLGLNAAIEAARAGEHGRGFGVVANEVRKLASRSKEALVQIEGRLKTIGSMLDRVRTESEQTAAHARTQATSSKELSSFVLMIERVTAELESLKKTAD</sequence>
<dbReference type="GO" id="GO:0007165">
    <property type="term" value="P:signal transduction"/>
    <property type="evidence" value="ECO:0007669"/>
    <property type="project" value="UniProtKB-KW"/>
</dbReference>
<protein>
    <submittedName>
        <fullName evidence="4">Chemotaxis protein</fullName>
    </submittedName>
</protein>
<keyword evidence="1 2" id="KW-0807">Transducer</keyword>
<dbReference type="InterPro" id="IPR009050">
    <property type="entry name" value="Globin-like_sf"/>
</dbReference>
<evidence type="ECO:0000256" key="1">
    <source>
        <dbReference type="ARBA" id="ARBA00023224"/>
    </source>
</evidence>
<dbReference type="InterPro" id="IPR004089">
    <property type="entry name" value="MCPsignal_dom"/>
</dbReference>
<dbReference type="EMBL" id="QJVJ01000008">
    <property type="protein sequence ID" value="PYI52904.1"/>
    <property type="molecule type" value="Genomic_DNA"/>
</dbReference>
<dbReference type="GO" id="GO:0016020">
    <property type="term" value="C:membrane"/>
    <property type="evidence" value="ECO:0007669"/>
    <property type="project" value="InterPro"/>
</dbReference>
<dbReference type="PANTHER" id="PTHR32089:SF112">
    <property type="entry name" value="LYSOZYME-LIKE PROTEIN-RELATED"/>
    <property type="match status" value="1"/>
</dbReference>
<name>A0A2V5K4S7_9BACL</name>
<evidence type="ECO:0000256" key="2">
    <source>
        <dbReference type="PROSITE-ProRule" id="PRU00284"/>
    </source>
</evidence>
<proteinExistence type="predicted"/>
<dbReference type="AlphaFoldDB" id="A0A2V5K4S7"/>
<dbReference type="SMART" id="SM00283">
    <property type="entry name" value="MA"/>
    <property type="match status" value="1"/>
</dbReference>
<dbReference type="InterPro" id="IPR012292">
    <property type="entry name" value="Globin/Proto"/>
</dbReference>
<reference evidence="4 5" key="1">
    <citation type="submission" date="2018-05" db="EMBL/GenBank/DDBJ databases">
        <title>Paenibacillus flagellatus sp. nov., isolated from selenium mineral soil.</title>
        <authorList>
            <person name="Dai X."/>
        </authorList>
    </citation>
    <scope>NUCLEOTIDE SEQUENCE [LARGE SCALE GENOMIC DNA]</scope>
    <source>
        <strain evidence="4 5">DXL2</strain>
    </source>
</reference>
<dbReference type="InterPro" id="IPR039379">
    <property type="entry name" value="Protoglobin_sensor_dom"/>
</dbReference>
<evidence type="ECO:0000259" key="3">
    <source>
        <dbReference type="PROSITE" id="PS50111"/>
    </source>
</evidence>